<name>A0A437MF50_9PROT</name>
<keyword evidence="2" id="KW-1185">Reference proteome</keyword>
<sequence length="433" mass="43995">MSVSLLGPNTGFGLGNWAAAGGLLGPSGLCTLVSPGWIAGGTFSRVGSKWDVSPAGVLTEYGSNVPVFGGANNWLSIEGQRTNSVRNPRHEGAVAGTPGTSPANGAVLTVAGIAYSIVGTGVEYGYPYLDIEWGGTATAAGYLGYQPEPNSGGITASQGQTWTASSGMRVVGGSLTNVTNTRFRLQERTPSAGSAIDTLFAPSSSMQLVSASRTLTDAGTVAIIAATLFQVAIGATIALRARFFYFGAEQALFASSPAFPAVGSPAQSTRNADQLAFTLAQAGLQSDRGTVLFSGVLPQLATSAANQGLFILHAGGDSNRIAVQNQANTSNIRLFKTLGGTTTNLDVVAGLAAGAPFSVGMTFDANSMRIVARNGAVQTLAGPIPSGLTTAVIGMSNAALTTAMFGRVGYVRTLPYAVSDGQLQSHVNGMPLT</sequence>
<proteinExistence type="predicted"/>
<dbReference type="AlphaFoldDB" id="A0A437MF50"/>
<accession>A0A437MF50</accession>
<organism evidence="1 2">
    <name type="scientific">Rhodovarius crocodyli</name>
    <dbReference type="NCBI Taxonomy" id="1979269"/>
    <lineage>
        <taxon>Bacteria</taxon>
        <taxon>Pseudomonadati</taxon>
        <taxon>Pseudomonadota</taxon>
        <taxon>Alphaproteobacteria</taxon>
        <taxon>Acetobacterales</taxon>
        <taxon>Roseomonadaceae</taxon>
        <taxon>Rhodovarius</taxon>
    </lineage>
</organism>
<dbReference type="Proteomes" id="UP000282957">
    <property type="component" value="Unassembled WGS sequence"/>
</dbReference>
<gene>
    <name evidence="1" type="ORF">EOD42_14235</name>
</gene>
<dbReference type="EMBL" id="SACL01000004">
    <property type="protein sequence ID" value="RVT96267.1"/>
    <property type="molecule type" value="Genomic_DNA"/>
</dbReference>
<dbReference type="RefSeq" id="WP_127788200.1">
    <property type="nucleotide sequence ID" value="NZ_SACL01000004.1"/>
</dbReference>
<dbReference type="OrthoDB" id="7260461at2"/>
<reference evidence="1 2" key="1">
    <citation type="submission" date="2019-01" db="EMBL/GenBank/DDBJ databases">
        <authorList>
            <person name="Chen W.-M."/>
        </authorList>
    </citation>
    <scope>NUCLEOTIDE SEQUENCE [LARGE SCALE GENOMIC DNA]</scope>
    <source>
        <strain evidence="1 2">CCP-6</strain>
    </source>
</reference>
<evidence type="ECO:0000313" key="1">
    <source>
        <dbReference type="EMBL" id="RVT96267.1"/>
    </source>
</evidence>
<protein>
    <submittedName>
        <fullName evidence="1">Uncharacterized protein</fullName>
    </submittedName>
</protein>
<comment type="caution">
    <text evidence="1">The sequence shown here is derived from an EMBL/GenBank/DDBJ whole genome shotgun (WGS) entry which is preliminary data.</text>
</comment>
<evidence type="ECO:0000313" key="2">
    <source>
        <dbReference type="Proteomes" id="UP000282957"/>
    </source>
</evidence>